<dbReference type="Proteomes" id="UP000050795">
    <property type="component" value="Unassembled WGS sequence"/>
</dbReference>
<dbReference type="InterPro" id="IPR043129">
    <property type="entry name" value="ATPase_NBD"/>
</dbReference>
<dbReference type="FunFam" id="3.90.640.10:FF:000003">
    <property type="entry name" value="Molecular chaperone DnaK"/>
    <property type="match status" value="1"/>
</dbReference>
<dbReference type="Gene3D" id="3.90.640.10">
    <property type="entry name" value="Actin, Chain A, domain 4"/>
    <property type="match status" value="1"/>
</dbReference>
<dbReference type="AlphaFoldDB" id="A0AA85KLC4"/>
<keyword evidence="3 4" id="KW-0067">ATP-binding</keyword>
<keyword evidence="5" id="KW-1185">Reference proteome</keyword>
<dbReference type="PROSITE" id="PS00297">
    <property type="entry name" value="HSP70_1"/>
    <property type="match status" value="1"/>
</dbReference>
<organism evidence="5 6">
    <name type="scientific">Trichobilharzia regenti</name>
    <name type="common">Nasal bird schistosome</name>
    <dbReference type="NCBI Taxonomy" id="157069"/>
    <lineage>
        <taxon>Eukaryota</taxon>
        <taxon>Metazoa</taxon>
        <taxon>Spiralia</taxon>
        <taxon>Lophotrochozoa</taxon>
        <taxon>Platyhelminthes</taxon>
        <taxon>Trematoda</taxon>
        <taxon>Digenea</taxon>
        <taxon>Strigeidida</taxon>
        <taxon>Schistosomatoidea</taxon>
        <taxon>Schistosomatidae</taxon>
        <taxon>Trichobilharzia</taxon>
    </lineage>
</organism>
<comment type="similarity">
    <text evidence="1 4">Belongs to the heat shock protein 70 family.</text>
</comment>
<protein>
    <submittedName>
        <fullName evidence="6">Uncharacterized protein</fullName>
    </submittedName>
</protein>
<dbReference type="PANTHER" id="PTHR19375">
    <property type="entry name" value="HEAT SHOCK PROTEIN 70KDA"/>
    <property type="match status" value="1"/>
</dbReference>
<dbReference type="SUPFAM" id="SSF53067">
    <property type="entry name" value="Actin-like ATPase domain"/>
    <property type="match status" value="2"/>
</dbReference>
<dbReference type="FunFam" id="3.30.30.30:FF:000005">
    <property type="entry name" value="Heat shock protein ssb1"/>
    <property type="match status" value="1"/>
</dbReference>
<dbReference type="Gene3D" id="3.30.420.40">
    <property type="match status" value="2"/>
</dbReference>
<dbReference type="GO" id="GO:0140662">
    <property type="term" value="F:ATP-dependent protein folding chaperone"/>
    <property type="evidence" value="ECO:0007669"/>
    <property type="project" value="InterPro"/>
</dbReference>
<evidence type="ECO:0000256" key="2">
    <source>
        <dbReference type="ARBA" id="ARBA00022741"/>
    </source>
</evidence>
<evidence type="ECO:0000313" key="6">
    <source>
        <dbReference type="WBParaSite" id="TREG1_96020.1"/>
    </source>
</evidence>
<evidence type="ECO:0000256" key="1">
    <source>
        <dbReference type="ARBA" id="ARBA00007381"/>
    </source>
</evidence>
<keyword evidence="2 4" id="KW-0547">Nucleotide-binding</keyword>
<dbReference type="FunFam" id="3.30.420.40:FF:000004">
    <property type="entry name" value="Molecular chaperone DnaK"/>
    <property type="match status" value="1"/>
</dbReference>
<dbReference type="WBParaSite" id="TREG1_96020.1">
    <property type="protein sequence ID" value="TREG1_96020.1"/>
    <property type="gene ID" value="TREG1_96020"/>
</dbReference>
<sequence>MFSSLRLARVVEKIRKLPIRRSHVIGIDLGTTNSCVSIMEGQSPRVIEDSEGNRTTPSVVAITDSGDILVGHPARRQRISNPQNTFYATKRLIGRRFTDPDVQRELSNFAFTVVMGKNEEASMCANSKVYSPTDVASLILKRMKEIAENYLKTDVSKCVITVPAYFNDSQRQATKAAGKMIGLDVLRIINEPTAAALAYGLDKSNDKIVATYDLGGGTFDVSILEIEKGVFEVISTNGDTFLGGEDFDNRILQFFVSYIKDKYGFDATENVIALQRLKESAEAAKIDLSNATEVVVSLPHFFTDSSGPKHVSLEFTRSQMESLVEDLVQRTVLPCQKALLDANLKPFQVKEVILVGGMTRMPKIHEVVESIFGRAPNITVNPDEAIAMGAAIQGAILSGDVSDVLLLDVTPLSLGIETLGGVMTKMIHRNTTIPTKVTQVFTTAVDNQTQVEFRVYQGEKEMVADNILLGEFTLVELPPVPRGLARIEVTFDIDANGIVNVSAKDMKTGKKQEIVVNAKKTTVNREQVEQNQLSDQQKYQLAEVIRQTYSLIEDVEEKVGEFKAKLPTGPTNDVLNLLASTKKKLKQNSEELSVSDVENMAKKIQDITLNLFTNQTSKN</sequence>
<dbReference type="NCBIfam" id="NF001413">
    <property type="entry name" value="PRK00290.1"/>
    <property type="match status" value="1"/>
</dbReference>
<evidence type="ECO:0000256" key="4">
    <source>
        <dbReference type="RuleBase" id="RU003322"/>
    </source>
</evidence>
<dbReference type="Pfam" id="PF00012">
    <property type="entry name" value="HSP70"/>
    <property type="match status" value="1"/>
</dbReference>
<evidence type="ECO:0000256" key="3">
    <source>
        <dbReference type="ARBA" id="ARBA00022840"/>
    </source>
</evidence>
<reference evidence="6" key="2">
    <citation type="submission" date="2023-11" db="UniProtKB">
        <authorList>
            <consortium name="WormBaseParasite"/>
        </authorList>
    </citation>
    <scope>IDENTIFICATION</scope>
</reference>
<dbReference type="InterPro" id="IPR029047">
    <property type="entry name" value="HSP70_peptide-bd_sf"/>
</dbReference>
<dbReference type="SUPFAM" id="SSF100920">
    <property type="entry name" value="Heat shock protein 70kD (HSP70), peptide-binding domain"/>
    <property type="match status" value="1"/>
</dbReference>
<dbReference type="GO" id="GO:0005524">
    <property type="term" value="F:ATP binding"/>
    <property type="evidence" value="ECO:0007669"/>
    <property type="project" value="UniProtKB-KW"/>
</dbReference>
<dbReference type="InterPro" id="IPR013126">
    <property type="entry name" value="Hsp_70_fam"/>
</dbReference>
<proteinExistence type="inferred from homology"/>
<reference evidence="5" key="1">
    <citation type="submission" date="2022-06" db="EMBL/GenBank/DDBJ databases">
        <authorList>
            <person name="Berger JAMES D."/>
            <person name="Berger JAMES D."/>
        </authorList>
    </citation>
    <scope>NUCLEOTIDE SEQUENCE [LARGE SCALE GENOMIC DNA]</scope>
</reference>
<name>A0AA85KLC4_TRIRE</name>
<dbReference type="PRINTS" id="PR00301">
    <property type="entry name" value="HEATSHOCK70"/>
</dbReference>
<evidence type="ECO:0000313" key="5">
    <source>
        <dbReference type="Proteomes" id="UP000050795"/>
    </source>
</evidence>
<accession>A0AA85KLC4</accession>
<dbReference type="Gene3D" id="2.60.34.10">
    <property type="entry name" value="Substrate Binding Domain Of DNAk, Chain A, domain 1"/>
    <property type="match status" value="1"/>
</dbReference>
<dbReference type="FunFam" id="2.60.34.10:FF:000006">
    <property type="entry name" value="Heat shock protein cognate 5"/>
    <property type="match status" value="1"/>
</dbReference>
<dbReference type="InterPro" id="IPR018181">
    <property type="entry name" value="Heat_shock_70_CS"/>
</dbReference>
<dbReference type="PROSITE" id="PS01036">
    <property type="entry name" value="HSP70_3"/>
    <property type="match status" value="1"/>
</dbReference>